<feature type="region of interest" description="Disordered" evidence="2">
    <location>
        <begin position="945"/>
        <end position="995"/>
    </location>
</feature>
<organism evidence="3 4">
    <name type="scientific">Pycnococcus provasolii</name>
    <dbReference type="NCBI Taxonomy" id="41880"/>
    <lineage>
        <taxon>Eukaryota</taxon>
        <taxon>Viridiplantae</taxon>
        <taxon>Chlorophyta</taxon>
        <taxon>Pseudoscourfieldiophyceae</taxon>
        <taxon>Pseudoscourfieldiales</taxon>
        <taxon>Pycnococcaceae</taxon>
        <taxon>Pycnococcus</taxon>
    </lineage>
</organism>
<dbReference type="AlphaFoldDB" id="A0A830HGZ2"/>
<feature type="compositionally biased region" description="Low complexity" evidence="2">
    <location>
        <begin position="954"/>
        <end position="972"/>
    </location>
</feature>
<dbReference type="PANTHER" id="PTHR11183">
    <property type="entry name" value="GLYCOGENIN SUBFAMILY MEMBER"/>
    <property type="match status" value="1"/>
</dbReference>
<evidence type="ECO:0000313" key="4">
    <source>
        <dbReference type="Proteomes" id="UP000660262"/>
    </source>
</evidence>
<protein>
    <recommendedName>
        <fullName evidence="5">Nucleotide-diphospho-sugar transferase domain-containing protein</fullName>
    </recommendedName>
</protein>
<evidence type="ECO:0000256" key="2">
    <source>
        <dbReference type="SAM" id="MobiDB-lite"/>
    </source>
</evidence>
<accession>A0A830HGZ2</accession>
<dbReference type="InterPro" id="IPR050587">
    <property type="entry name" value="GNT1/Glycosyltrans_8"/>
</dbReference>
<evidence type="ECO:0008006" key="5">
    <source>
        <dbReference type="Google" id="ProtNLM"/>
    </source>
</evidence>
<name>A0A830HGZ2_9CHLO</name>
<dbReference type="SUPFAM" id="SSF53448">
    <property type="entry name" value="Nucleotide-diphospho-sugar transferases"/>
    <property type="match status" value="1"/>
</dbReference>
<dbReference type="InterPro" id="IPR029044">
    <property type="entry name" value="Nucleotide-diphossugar_trans"/>
</dbReference>
<sequence>MLVLLCWPFYAASAGHGIAARSASRIPLKGLGLPESDRSTWRFWVNRASMRQEAKETERGGVLTWADGTPLLASNWSASWCAPSGPFGAIRTSAFRPLDGLAKPTMRCHASSTKRCEHAMSTLDWSQSCSTATLHSVLPDDGSLDVTRRRRGGDLTKCGEAWVTLLGDDAYLPGVVTLVHSIRQYSRVPRDVVVLAGPKVSSRVRQYLLRDMCVHVRTYEMDIRPPCSHSLESARGAGRRHCESARSSGVMSKLLAFALTEYCRVAIVDADIFFFDDPEVALWPSKARGGGRKAFYAAPRFRRNHAFFGSHLINAIPDIALFSTMMRLIGDATVVKLMARWGFSEQELLNLLYGSCRSRKDAALPLGTWGRLPHDAVPNVASVHPSQALALKIKLARVDAASRGLAAPRRWRRRTYSSASSVVGLHANRAKPWRAGWRTSPNNALLETWFRHYRAAGGARVDRLISSSARRATHGFNIPETVAKACLRLCSSLRLTEHELAVAFYIIAVPNAEIARLRTELDAANERIAALEAEKEELGAEVGHSLEDREQMMAELQAEQARCDSLNEVIQSIQGEMKGVQFMLTMEQEKNADAAESAARAAEAAEELLQTQHQISELRVERVQALAQRQEHEFRLQMLNLELRLAEREGAEEALIEELRASRSIAEEECARFTAEMDTLADKLDAMQSQFMAEQQAWIEERSVLEGVLNESHVALATTAGALAECREESAKAYEAAISEGSAMDRMSALIERERHAREEAEAEVERMKASTKELVQSVETMKEAMDARSKEQEQSLASNGTLVASYQAMMRREDRMCKGFLVLKYPGKDGKPGQRPSQPRLVRAYCISRGDHHALPIGQGANSGGTWWVEWTHVGRDGASPHPPSSAKWRGAPFESADFDDSGVLTLSGSERKLRLAPDRSSNEKGSSDLKALAACFTAERQLTRLKSSPSTSRNNASPSGSPSGSPSRPANVQTPAEAADAVRDVLEGTKSLF</sequence>
<feature type="coiled-coil region" evidence="1">
    <location>
        <begin position="744"/>
        <end position="778"/>
    </location>
</feature>
<proteinExistence type="predicted"/>
<dbReference type="Proteomes" id="UP000660262">
    <property type="component" value="Unassembled WGS sequence"/>
</dbReference>
<evidence type="ECO:0000256" key="1">
    <source>
        <dbReference type="SAM" id="Coils"/>
    </source>
</evidence>
<evidence type="ECO:0000313" key="3">
    <source>
        <dbReference type="EMBL" id="GHP04337.1"/>
    </source>
</evidence>
<keyword evidence="1" id="KW-0175">Coiled coil</keyword>
<gene>
    <name evidence="3" type="ORF">PPROV_000309100</name>
</gene>
<keyword evidence="4" id="KW-1185">Reference proteome</keyword>
<dbReference type="EMBL" id="BNJQ01000007">
    <property type="protein sequence ID" value="GHP04337.1"/>
    <property type="molecule type" value="Genomic_DNA"/>
</dbReference>
<reference evidence="3" key="1">
    <citation type="submission" date="2020-10" db="EMBL/GenBank/DDBJ databases">
        <title>Unveiling of a novel bifunctional photoreceptor, Dualchrome1, isolated from a cosmopolitan green alga.</title>
        <authorList>
            <person name="Suzuki S."/>
            <person name="Kawachi M."/>
        </authorList>
    </citation>
    <scope>NUCLEOTIDE SEQUENCE</scope>
    <source>
        <strain evidence="3">NIES 2893</strain>
    </source>
</reference>
<dbReference type="Gene3D" id="3.90.550.10">
    <property type="entry name" value="Spore Coat Polysaccharide Biosynthesis Protein SpsA, Chain A"/>
    <property type="match status" value="1"/>
</dbReference>
<comment type="caution">
    <text evidence="3">The sequence shown here is derived from an EMBL/GenBank/DDBJ whole genome shotgun (WGS) entry which is preliminary data.</text>
</comment>
<feature type="coiled-coil region" evidence="1">
    <location>
        <begin position="514"/>
        <end position="690"/>
    </location>
</feature>
<dbReference type="OrthoDB" id="2014201at2759"/>